<dbReference type="Proteomes" id="UP000820669">
    <property type="component" value="Unassembled WGS sequence"/>
</dbReference>
<dbReference type="SUPFAM" id="SSF53474">
    <property type="entry name" value="alpha/beta-Hydrolases"/>
    <property type="match status" value="1"/>
</dbReference>
<evidence type="ECO:0000313" key="2">
    <source>
        <dbReference type="EMBL" id="NMI01743.1"/>
    </source>
</evidence>
<organism evidence="2 3">
    <name type="scientific">Pseudonocardia acidicola</name>
    <dbReference type="NCBI Taxonomy" id="2724939"/>
    <lineage>
        <taxon>Bacteria</taxon>
        <taxon>Bacillati</taxon>
        <taxon>Actinomycetota</taxon>
        <taxon>Actinomycetes</taxon>
        <taxon>Pseudonocardiales</taxon>
        <taxon>Pseudonocardiaceae</taxon>
        <taxon>Pseudonocardia</taxon>
    </lineage>
</organism>
<dbReference type="InterPro" id="IPR029058">
    <property type="entry name" value="AB_hydrolase_fold"/>
</dbReference>
<dbReference type="Pfam" id="PF03583">
    <property type="entry name" value="LIP"/>
    <property type="match status" value="1"/>
</dbReference>
<evidence type="ECO:0000313" key="3">
    <source>
        <dbReference type="Proteomes" id="UP000820669"/>
    </source>
</evidence>
<keyword evidence="3" id="KW-1185">Reference proteome</keyword>
<gene>
    <name evidence="2" type="ORF">HF526_31280</name>
</gene>
<dbReference type="PIRSF" id="PIRSF029171">
    <property type="entry name" value="Esterase_LipA"/>
    <property type="match status" value="1"/>
</dbReference>
<feature type="signal peptide" evidence="1">
    <location>
        <begin position="1"/>
        <end position="16"/>
    </location>
</feature>
<proteinExistence type="predicted"/>
<evidence type="ECO:0000256" key="1">
    <source>
        <dbReference type="SAM" id="SignalP"/>
    </source>
</evidence>
<sequence length="378" mass="37952">MALILALAGGATPATAAPAAEAGPGSLVAAEPTTAFLAPGVPLSGRAWSLHYRSTSATDAPDTVSGTLLLPPGDWTGPGERPVVSYAIGTHGLGDQCAPSAELAAGTEQELGLMQQALARGWAVVVTDYEGLGTPGDHTYVVARSEGHAVLDAVRAAMAVPGAGLSAHAPVGIWGYSQGGGAAAMAAEQAGEYAPELNIRGVAAGGVPADLAAVFASGSNSPLATGLIIAATVGFDAAYPDLKLRDLFTPAGQAVYDEIRHECVGQIIARGAPYTVRGLSAVPDPLARDDVRARLAENSVGSVAPGFPALVYHGGADELIPVVQGRGLRSDWCARGATVHYLELPGTEHVTGAALGGPPVVGWLADRFAGRPAPSNCG</sequence>
<dbReference type="PANTHER" id="PTHR34853:SF1">
    <property type="entry name" value="LIPASE 5"/>
    <property type="match status" value="1"/>
</dbReference>
<keyword evidence="1" id="KW-0732">Signal</keyword>
<dbReference type="Gene3D" id="1.10.260.130">
    <property type="match status" value="1"/>
</dbReference>
<reference evidence="2 3" key="1">
    <citation type="submission" date="2020-04" db="EMBL/GenBank/DDBJ databases">
        <authorList>
            <person name="Klaysubun C."/>
            <person name="Duangmal K."/>
            <person name="Lipun K."/>
        </authorList>
    </citation>
    <scope>NUCLEOTIDE SEQUENCE [LARGE SCALE GENOMIC DNA]</scope>
    <source>
        <strain evidence="2 3">K10HN5</strain>
    </source>
</reference>
<protein>
    <submittedName>
        <fullName evidence="2">Lipase</fullName>
    </submittedName>
</protein>
<dbReference type="InterPro" id="IPR005152">
    <property type="entry name" value="Lipase_secreted"/>
</dbReference>
<feature type="chain" id="PRO_5045775308" evidence="1">
    <location>
        <begin position="17"/>
        <end position="378"/>
    </location>
</feature>
<dbReference type="EMBL" id="JAAXLA010000098">
    <property type="protein sequence ID" value="NMI01743.1"/>
    <property type="molecule type" value="Genomic_DNA"/>
</dbReference>
<comment type="caution">
    <text evidence="2">The sequence shown here is derived from an EMBL/GenBank/DDBJ whole genome shotgun (WGS) entry which is preliminary data.</text>
</comment>
<dbReference type="PANTHER" id="PTHR34853">
    <property type="match status" value="1"/>
</dbReference>
<accession>A0ABX1SMG0</accession>
<dbReference type="Gene3D" id="3.40.50.1820">
    <property type="entry name" value="alpha/beta hydrolase"/>
    <property type="match status" value="1"/>
</dbReference>
<name>A0ABX1SMG0_9PSEU</name>